<accession>A0A087UDN9</accession>
<reference evidence="4 5" key="1">
    <citation type="submission" date="2013-11" db="EMBL/GenBank/DDBJ databases">
        <title>Genome sequencing of Stegodyphus mimosarum.</title>
        <authorList>
            <person name="Bechsgaard J."/>
        </authorList>
    </citation>
    <scope>NUCLEOTIDE SEQUENCE [LARGE SCALE GENOMIC DNA]</scope>
</reference>
<dbReference type="PROSITE" id="PS00678">
    <property type="entry name" value="WD_REPEATS_1"/>
    <property type="match status" value="1"/>
</dbReference>
<dbReference type="Gene3D" id="2.130.10.10">
    <property type="entry name" value="YVTN repeat-like/Quinoprotein amine dehydrogenase"/>
    <property type="match status" value="1"/>
</dbReference>
<feature type="non-terminal residue" evidence="4">
    <location>
        <position position="87"/>
    </location>
</feature>
<dbReference type="OrthoDB" id="6429178at2759"/>
<dbReference type="SUPFAM" id="SSF50978">
    <property type="entry name" value="WD40 repeat-like"/>
    <property type="match status" value="1"/>
</dbReference>
<protein>
    <submittedName>
        <fullName evidence="4">Uncharacterized protein</fullName>
    </submittedName>
</protein>
<dbReference type="EMBL" id="KK119364">
    <property type="protein sequence ID" value="KFM75478.1"/>
    <property type="molecule type" value="Genomic_DNA"/>
</dbReference>
<evidence type="ECO:0000313" key="5">
    <source>
        <dbReference type="Proteomes" id="UP000054359"/>
    </source>
</evidence>
<dbReference type="InterPro" id="IPR042411">
    <property type="entry name" value="WDR27"/>
</dbReference>
<name>A0A087UDN9_STEMI</name>
<dbReference type="PROSITE" id="PS50082">
    <property type="entry name" value="WD_REPEATS_2"/>
    <property type="match status" value="1"/>
</dbReference>
<evidence type="ECO:0000256" key="2">
    <source>
        <dbReference type="ARBA" id="ARBA00022737"/>
    </source>
</evidence>
<dbReference type="InterPro" id="IPR019775">
    <property type="entry name" value="WD40_repeat_CS"/>
</dbReference>
<dbReference type="PROSITE" id="PS50294">
    <property type="entry name" value="WD_REPEATS_REGION"/>
    <property type="match status" value="1"/>
</dbReference>
<evidence type="ECO:0000256" key="1">
    <source>
        <dbReference type="ARBA" id="ARBA00022574"/>
    </source>
</evidence>
<dbReference type="InterPro" id="IPR036322">
    <property type="entry name" value="WD40_repeat_dom_sf"/>
</dbReference>
<evidence type="ECO:0000313" key="4">
    <source>
        <dbReference type="EMBL" id="KFM75478.1"/>
    </source>
</evidence>
<dbReference type="InterPro" id="IPR015943">
    <property type="entry name" value="WD40/YVTN_repeat-like_dom_sf"/>
</dbReference>
<gene>
    <name evidence="4" type="ORF">X975_06894</name>
</gene>
<keyword evidence="1 3" id="KW-0853">WD repeat</keyword>
<proteinExistence type="predicted"/>
<dbReference type="PANTHER" id="PTHR44525">
    <property type="entry name" value="WD REPEAT-CONTAINING PROTEIN 27"/>
    <property type="match status" value="1"/>
</dbReference>
<sequence length="87" mass="10008">MLVTCGDDKTVKIWDFEHLKQNPLLIIGTNEARETKRKFRFRDAVEQVQFYYLDKFILAAAGNKLHLFNYAISAEQDDIKSCGPLVG</sequence>
<feature type="repeat" description="WD" evidence="3">
    <location>
        <begin position="1"/>
        <end position="17"/>
    </location>
</feature>
<keyword evidence="5" id="KW-1185">Reference proteome</keyword>
<dbReference type="Proteomes" id="UP000054359">
    <property type="component" value="Unassembled WGS sequence"/>
</dbReference>
<dbReference type="PANTHER" id="PTHR44525:SF1">
    <property type="entry name" value="WD REPEAT-CONTAINING PROTEIN 27"/>
    <property type="match status" value="1"/>
</dbReference>
<dbReference type="AlphaFoldDB" id="A0A087UDN9"/>
<organism evidence="4 5">
    <name type="scientific">Stegodyphus mimosarum</name>
    <name type="common">African social velvet spider</name>
    <dbReference type="NCBI Taxonomy" id="407821"/>
    <lineage>
        <taxon>Eukaryota</taxon>
        <taxon>Metazoa</taxon>
        <taxon>Ecdysozoa</taxon>
        <taxon>Arthropoda</taxon>
        <taxon>Chelicerata</taxon>
        <taxon>Arachnida</taxon>
        <taxon>Araneae</taxon>
        <taxon>Araneomorphae</taxon>
        <taxon>Entelegynae</taxon>
        <taxon>Eresoidea</taxon>
        <taxon>Eresidae</taxon>
        <taxon>Stegodyphus</taxon>
    </lineage>
</organism>
<evidence type="ECO:0000256" key="3">
    <source>
        <dbReference type="PROSITE-ProRule" id="PRU00221"/>
    </source>
</evidence>
<dbReference type="InterPro" id="IPR001680">
    <property type="entry name" value="WD40_rpt"/>
</dbReference>
<keyword evidence="2" id="KW-0677">Repeat</keyword>